<comment type="caution">
    <text evidence="2">The sequence shown here is derived from an EMBL/GenBank/DDBJ whole genome shotgun (WGS) entry which is preliminary data.</text>
</comment>
<evidence type="ECO:0000313" key="3">
    <source>
        <dbReference type="Proteomes" id="UP000541444"/>
    </source>
</evidence>
<dbReference type="Pfam" id="PF05834">
    <property type="entry name" value="Lycopene_cycl"/>
    <property type="match status" value="1"/>
</dbReference>
<dbReference type="Pfam" id="PF04059">
    <property type="entry name" value="RRM_2"/>
    <property type="match status" value="1"/>
</dbReference>
<keyword evidence="3" id="KW-1185">Reference proteome</keyword>
<dbReference type="AlphaFoldDB" id="A0A7J7P4Z5"/>
<name>A0A7J7P4Z5_9MAGN</name>
<dbReference type="InterPro" id="IPR007201">
    <property type="entry name" value="Mei2-like_Rrm_C"/>
</dbReference>
<dbReference type="PANTHER" id="PTHR39757:SF3">
    <property type="entry name" value="LYCOPENE EPSILON CYCLASE, CHLOROPLASTIC"/>
    <property type="match status" value="1"/>
</dbReference>
<dbReference type="Proteomes" id="UP000541444">
    <property type="component" value="Unassembled WGS sequence"/>
</dbReference>
<accession>A0A7J7P4Z5</accession>
<feature type="domain" description="Mei2-like C-terminal RNA recognition motif" evidence="1">
    <location>
        <begin position="129"/>
        <end position="181"/>
    </location>
</feature>
<evidence type="ECO:0000313" key="2">
    <source>
        <dbReference type="EMBL" id="KAF6174410.1"/>
    </source>
</evidence>
<sequence>MRASYSVTFLEASKFKRINFSILSLEGVINTIPIPDPACPANPSVRSLQPFYVIHSARLSNSLVGRSSVISSARYDDEIEVHGRTSAMIKNIPTKLSRTKQIEVLDIHCGNENKKVDEQYLGLESCQEEMYKFDFVYLPINFRTGLNMGYAFVNFTRSVGAVRFFRCFLNFCWKSFALRKRAWLLKLLALELQTGDMTSPTHREMCQIMLSQIFVCDMGESELDLRTSNPLFLRNDADYAKVKSITKTKVENILGNPSTSEKGGVYYYPERGDCLIDLASFRDRLWQNLRIGGSSYTLPSTPGKNNSPRLATVASGAALVKLLENEVGGAQIFVQTAYGVKVEVENNPNDPSLMVFIYYRDYMKQKV</sequence>
<dbReference type="EMBL" id="JACGCM010000267">
    <property type="protein sequence ID" value="KAF6174410.1"/>
    <property type="molecule type" value="Genomic_DNA"/>
</dbReference>
<dbReference type="PANTHER" id="PTHR39757">
    <property type="match status" value="1"/>
</dbReference>
<dbReference type="OrthoDB" id="2019644at2759"/>
<protein>
    <recommendedName>
        <fullName evidence="1">Mei2-like C-terminal RNA recognition motif domain-containing protein</fullName>
    </recommendedName>
</protein>
<proteinExistence type="predicted"/>
<evidence type="ECO:0000259" key="1">
    <source>
        <dbReference type="Pfam" id="PF04059"/>
    </source>
</evidence>
<reference evidence="2 3" key="1">
    <citation type="journal article" date="2020" name="IScience">
        <title>Genome Sequencing of the Endangered Kingdonia uniflora (Circaeasteraceae, Ranunculales) Reveals Potential Mechanisms of Evolutionary Specialization.</title>
        <authorList>
            <person name="Sun Y."/>
            <person name="Deng T."/>
            <person name="Zhang A."/>
            <person name="Moore M.J."/>
            <person name="Landis J.B."/>
            <person name="Lin N."/>
            <person name="Zhang H."/>
            <person name="Zhang X."/>
            <person name="Huang J."/>
            <person name="Zhang X."/>
            <person name="Sun H."/>
            <person name="Wang H."/>
        </authorList>
    </citation>
    <scope>NUCLEOTIDE SEQUENCE [LARGE SCALE GENOMIC DNA]</scope>
    <source>
        <strain evidence="2">TB1705</strain>
        <tissue evidence="2">Leaf</tissue>
    </source>
</reference>
<organism evidence="2 3">
    <name type="scientific">Kingdonia uniflora</name>
    <dbReference type="NCBI Taxonomy" id="39325"/>
    <lineage>
        <taxon>Eukaryota</taxon>
        <taxon>Viridiplantae</taxon>
        <taxon>Streptophyta</taxon>
        <taxon>Embryophyta</taxon>
        <taxon>Tracheophyta</taxon>
        <taxon>Spermatophyta</taxon>
        <taxon>Magnoliopsida</taxon>
        <taxon>Ranunculales</taxon>
        <taxon>Circaeasteraceae</taxon>
        <taxon>Kingdonia</taxon>
    </lineage>
</organism>
<gene>
    <name evidence="2" type="ORF">GIB67_024432</name>
</gene>